<evidence type="ECO:0000313" key="2">
    <source>
        <dbReference type="Proteomes" id="UP000828941"/>
    </source>
</evidence>
<reference evidence="1 2" key="1">
    <citation type="journal article" date="2022" name="DNA Res.">
        <title>Chromosomal-level genome assembly of the orchid tree Bauhinia variegata (Leguminosae; Cercidoideae) supports the allotetraploid origin hypothesis of Bauhinia.</title>
        <authorList>
            <person name="Zhong Y."/>
            <person name="Chen Y."/>
            <person name="Zheng D."/>
            <person name="Pang J."/>
            <person name="Liu Y."/>
            <person name="Luo S."/>
            <person name="Meng S."/>
            <person name="Qian L."/>
            <person name="Wei D."/>
            <person name="Dai S."/>
            <person name="Zhou R."/>
        </authorList>
    </citation>
    <scope>NUCLEOTIDE SEQUENCE [LARGE SCALE GENOMIC DNA]</scope>
    <source>
        <strain evidence="1">BV-YZ2020</strain>
    </source>
</reference>
<gene>
    <name evidence="1" type="ORF">L6164_016514</name>
</gene>
<evidence type="ECO:0000313" key="1">
    <source>
        <dbReference type="EMBL" id="KAI4338170.1"/>
    </source>
</evidence>
<sequence length="354" mass="39524">MLPCKCLPSFSRRSSQDIGDYAYYPDPGEEGCVRKLEPCGENIAFLNLHNVKVRTPDEQLSVNNEAECESLCGGLCSGCQAFSNISSDIKGHSNLSSICWIWTKNLTMMEEHNLEHALTPRTCEPCCTNIIPYPLRTGLTCGDPMYSNFSCDKSTGNVSFRANGSNYPVIGIKPIERKFHIKTENILCNANTSGDASLLTHISYPFHVVLDECYGAKDLVVTWEPPLEPNCSNSTDCQGWPNSSCNASETGTRKCFCDTNYRWNSSILSCTFQDRESINRIQGRMFDSARQVKDLLDLEGLEEKDNEGIGVPYFDFESILRLQITSQIQTSSDEGVMGLSTRHGDYGQRISCWI</sequence>
<organism evidence="1 2">
    <name type="scientific">Bauhinia variegata</name>
    <name type="common">Purple orchid tree</name>
    <name type="synonym">Phanera variegata</name>
    <dbReference type="NCBI Taxonomy" id="167791"/>
    <lineage>
        <taxon>Eukaryota</taxon>
        <taxon>Viridiplantae</taxon>
        <taxon>Streptophyta</taxon>
        <taxon>Embryophyta</taxon>
        <taxon>Tracheophyta</taxon>
        <taxon>Spermatophyta</taxon>
        <taxon>Magnoliopsida</taxon>
        <taxon>eudicotyledons</taxon>
        <taxon>Gunneridae</taxon>
        <taxon>Pentapetalae</taxon>
        <taxon>rosids</taxon>
        <taxon>fabids</taxon>
        <taxon>Fabales</taxon>
        <taxon>Fabaceae</taxon>
        <taxon>Cercidoideae</taxon>
        <taxon>Cercideae</taxon>
        <taxon>Bauhiniinae</taxon>
        <taxon>Bauhinia</taxon>
    </lineage>
</organism>
<keyword evidence="2" id="KW-1185">Reference proteome</keyword>
<proteinExistence type="predicted"/>
<accession>A0ACB9NNW2</accession>
<dbReference type="EMBL" id="CM039431">
    <property type="protein sequence ID" value="KAI4338170.1"/>
    <property type="molecule type" value="Genomic_DNA"/>
</dbReference>
<dbReference type="Proteomes" id="UP000828941">
    <property type="component" value="Chromosome 6"/>
</dbReference>
<comment type="caution">
    <text evidence="1">The sequence shown here is derived from an EMBL/GenBank/DDBJ whole genome shotgun (WGS) entry which is preliminary data.</text>
</comment>
<name>A0ACB9NNW2_BAUVA</name>
<protein>
    <submittedName>
        <fullName evidence="1">Uncharacterized protein</fullName>
    </submittedName>
</protein>